<accession>A0AAQ3Q370</accession>
<dbReference type="Proteomes" id="UP001327560">
    <property type="component" value="Chromosome 1"/>
</dbReference>
<dbReference type="PANTHER" id="PTHR33710:SF71">
    <property type="entry name" value="ENDONUCLEASE_EXONUCLEASE_PHOSPHATASE DOMAIN-CONTAINING PROTEIN"/>
    <property type="match status" value="1"/>
</dbReference>
<dbReference type="InterPro" id="IPR036691">
    <property type="entry name" value="Endo/exonu/phosph_ase_sf"/>
</dbReference>
<gene>
    <name evidence="2" type="ORF">Cni_G03029</name>
</gene>
<name>A0AAQ3Q370_9LILI</name>
<evidence type="ECO:0000313" key="2">
    <source>
        <dbReference type="EMBL" id="WOK94327.1"/>
    </source>
</evidence>
<dbReference type="AlphaFoldDB" id="A0AAQ3Q370"/>
<sequence>MVSIVHAPVDLAFAEGNPSPPTKGNFGENPNLTSPSTDGVSEATRRPMFPPTTPKPDPPSSSSSTLSWAQILRGSNPNSSKSVQSSTLSQIQSNSSGKETHVSIDIANSFIHKLGSTWKGVASPSNGASGGNILARNTNTVTAHTLTVQVDVIHAIIAFNHSMPFIISTIYANTNPTLRYTLWQSLSNINLNAYPWLLLGDFNCILNQDDKKGGLPFRLTSHIQNFRSFITHANLIDLNFTGPKFTWCNNKKGEARILTMLDRAFSNLAWLNSFGNSTVKHFVRTASDHNPLLLNLNPDMSRKNKLFKF</sequence>
<proteinExistence type="predicted"/>
<protein>
    <submittedName>
        <fullName evidence="2">Uncharacterized protein</fullName>
    </submittedName>
</protein>
<feature type="compositionally biased region" description="Pro residues" evidence="1">
    <location>
        <begin position="48"/>
        <end position="59"/>
    </location>
</feature>
<evidence type="ECO:0000313" key="3">
    <source>
        <dbReference type="Proteomes" id="UP001327560"/>
    </source>
</evidence>
<reference evidence="2 3" key="1">
    <citation type="submission" date="2023-10" db="EMBL/GenBank/DDBJ databases">
        <title>Chromosome-scale genome assembly provides insights into flower coloration mechanisms of Canna indica.</title>
        <authorList>
            <person name="Li C."/>
        </authorList>
    </citation>
    <scope>NUCLEOTIDE SEQUENCE [LARGE SCALE GENOMIC DNA]</scope>
    <source>
        <tissue evidence="2">Flower</tissue>
    </source>
</reference>
<evidence type="ECO:0000256" key="1">
    <source>
        <dbReference type="SAM" id="MobiDB-lite"/>
    </source>
</evidence>
<feature type="compositionally biased region" description="Polar residues" evidence="1">
    <location>
        <begin position="28"/>
        <end position="39"/>
    </location>
</feature>
<feature type="region of interest" description="Disordered" evidence="1">
    <location>
        <begin position="7"/>
        <end position="97"/>
    </location>
</feature>
<dbReference type="SUPFAM" id="SSF56219">
    <property type="entry name" value="DNase I-like"/>
    <property type="match status" value="1"/>
</dbReference>
<dbReference type="Gene3D" id="3.60.10.10">
    <property type="entry name" value="Endonuclease/exonuclease/phosphatase"/>
    <property type="match status" value="1"/>
</dbReference>
<keyword evidence="3" id="KW-1185">Reference proteome</keyword>
<feature type="compositionally biased region" description="Low complexity" evidence="1">
    <location>
        <begin position="75"/>
        <end position="96"/>
    </location>
</feature>
<organism evidence="2 3">
    <name type="scientific">Canna indica</name>
    <name type="common">Indian-shot</name>
    <dbReference type="NCBI Taxonomy" id="4628"/>
    <lineage>
        <taxon>Eukaryota</taxon>
        <taxon>Viridiplantae</taxon>
        <taxon>Streptophyta</taxon>
        <taxon>Embryophyta</taxon>
        <taxon>Tracheophyta</taxon>
        <taxon>Spermatophyta</taxon>
        <taxon>Magnoliopsida</taxon>
        <taxon>Liliopsida</taxon>
        <taxon>Zingiberales</taxon>
        <taxon>Cannaceae</taxon>
        <taxon>Canna</taxon>
    </lineage>
</organism>
<dbReference type="PANTHER" id="PTHR33710">
    <property type="entry name" value="BNAC02G09200D PROTEIN"/>
    <property type="match status" value="1"/>
</dbReference>
<dbReference type="EMBL" id="CP136890">
    <property type="protein sequence ID" value="WOK94327.1"/>
    <property type="molecule type" value="Genomic_DNA"/>
</dbReference>